<evidence type="ECO:0000256" key="3">
    <source>
        <dbReference type="ARBA" id="ARBA00011152"/>
    </source>
</evidence>
<evidence type="ECO:0000256" key="1">
    <source>
        <dbReference type="ARBA" id="ARBA00004496"/>
    </source>
</evidence>
<dbReference type="NCBIfam" id="TIGR01855">
    <property type="entry name" value="IMP_synth_hisH"/>
    <property type="match status" value="1"/>
</dbReference>
<dbReference type="InterPro" id="IPR010139">
    <property type="entry name" value="Imidazole-glycPsynth_HisH"/>
</dbReference>
<keyword evidence="13" id="KW-0808">Transferase</keyword>
<comment type="subcellular location">
    <subcellularLocation>
        <location evidence="1">Cytoplasm</location>
    </subcellularLocation>
</comment>
<evidence type="ECO:0000313" key="13">
    <source>
        <dbReference type="EMBL" id="VAX40599.1"/>
    </source>
</evidence>
<keyword evidence="4" id="KW-0963">Cytoplasm</keyword>
<dbReference type="AlphaFoldDB" id="A0A3B1DE49"/>
<evidence type="ECO:0000256" key="8">
    <source>
        <dbReference type="ARBA" id="ARBA00023102"/>
    </source>
</evidence>
<proteinExistence type="inferred from homology"/>
<evidence type="ECO:0000256" key="4">
    <source>
        <dbReference type="ARBA" id="ARBA00022490"/>
    </source>
</evidence>
<dbReference type="GO" id="GO:0016829">
    <property type="term" value="F:lyase activity"/>
    <property type="evidence" value="ECO:0007669"/>
    <property type="project" value="UniProtKB-KW"/>
</dbReference>
<dbReference type="PROSITE" id="PS51273">
    <property type="entry name" value="GATASE_TYPE_1"/>
    <property type="match status" value="1"/>
</dbReference>
<dbReference type="SUPFAM" id="SSF52317">
    <property type="entry name" value="Class I glutamine amidotransferase-like"/>
    <property type="match status" value="1"/>
</dbReference>
<dbReference type="CDD" id="cd01748">
    <property type="entry name" value="GATase1_IGP_Synthase"/>
    <property type="match status" value="1"/>
</dbReference>
<name>A0A3B1DE49_9ZZZZ</name>
<dbReference type="FunFam" id="3.40.50.880:FF:000009">
    <property type="entry name" value="Imidazole glycerol phosphate synthase subunit HisH"/>
    <property type="match status" value="1"/>
</dbReference>
<evidence type="ECO:0000256" key="5">
    <source>
        <dbReference type="ARBA" id="ARBA00022605"/>
    </source>
</evidence>
<sequence>MITIVDYGMGNLRSVQKAFEKLHVDATICTQPEEIANAEKLVLPGVGAFRDAITELKSKKMVAPILEHIQAEKPFLGICLGLQLLFETSYEDGEWEGLGVLPGKVVRFAEQPDIKVPHMGWNQLDIAKDISLFKEIPHDAYFYFVHSFYVVPDEKNTDAENAIAAKTEHGTKFVSVVALNNLFATQFHPEKSQKYGLKLLENFAKL</sequence>
<evidence type="ECO:0000256" key="6">
    <source>
        <dbReference type="ARBA" id="ARBA00022801"/>
    </source>
</evidence>
<dbReference type="GO" id="GO:0005737">
    <property type="term" value="C:cytoplasm"/>
    <property type="evidence" value="ECO:0007669"/>
    <property type="project" value="UniProtKB-SubCell"/>
</dbReference>
<dbReference type="UniPathway" id="UPA00031">
    <property type="reaction ID" value="UER00010"/>
</dbReference>
<feature type="domain" description="Glutamine amidotransferase" evidence="12">
    <location>
        <begin position="4"/>
        <end position="203"/>
    </location>
</feature>
<dbReference type="HAMAP" id="MF_00278">
    <property type="entry name" value="HisH"/>
    <property type="match status" value="1"/>
</dbReference>
<accession>A0A3B1DE49</accession>
<evidence type="ECO:0000256" key="10">
    <source>
        <dbReference type="ARBA" id="ARBA00047838"/>
    </source>
</evidence>
<comment type="subunit">
    <text evidence="3">Heterodimer of HisH and HisF.</text>
</comment>
<keyword evidence="6" id="KW-0378">Hydrolase</keyword>
<dbReference type="EC" id="2.4.2.-" evidence="13"/>
<dbReference type="PANTHER" id="PTHR42701">
    <property type="entry name" value="IMIDAZOLE GLYCEROL PHOSPHATE SYNTHASE SUBUNIT HISH"/>
    <property type="match status" value="1"/>
</dbReference>
<keyword evidence="7" id="KW-0315">Glutamine amidotransferase</keyword>
<dbReference type="Gene3D" id="3.40.50.880">
    <property type="match status" value="1"/>
</dbReference>
<dbReference type="EMBL" id="UOGL01000465">
    <property type="protein sequence ID" value="VAX40599.1"/>
    <property type="molecule type" value="Genomic_DNA"/>
</dbReference>
<reference evidence="13" key="1">
    <citation type="submission" date="2018-06" db="EMBL/GenBank/DDBJ databases">
        <authorList>
            <person name="Zhirakovskaya E."/>
        </authorList>
    </citation>
    <scope>NUCLEOTIDE SEQUENCE</scope>
</reference>
<evidence type="ECO:0000256" key="11">
    <source>
        <dbReference type="ARBA" id="ARBA00049534"/>
    </source>
</evidence>
<comment type="catalytic activity">
    <reaction evidence="10">
        <text>5-[(5-phospho-1-deoxy-D-ribulos-1-ylimino)methylamino]-1-(5-phospho-beta-D-ribosyl)imidazole-4-carboxamide + L-glutamine = D-erythro-1-(imidazol-4-yl)glycerol 3-phosphate + 5-amino-1-(5-phospho-beta-D-ribosyl)imidazole-4-carboxamide + L-glutamate + H(+)</text>
        <dbReference type="Rhea" id="RHEA:24793"/>
        <dbReference type="ChEBI" id="CHEBI:15378"/>
        <dbReference type="ChEBI" id="CHEBI:29985"/>
        <dbReference type="ChEBI" id="CHEBI:58278"/>
        <dbReference type="ChEBI" id="CHEBI:58359"/>
        <dbReference type="ChEBI" id="CHEBI:58475"/>
        <dbReference type="ChEBI" id="CHEBI:58525"/>
        <dbReference type="EC" id="4.3.2.10"/>
    </reaction>
</comment>
<dbReference type="InterPro" id="IPR017926">
    <property type="entry name" value="GATASE"/>
</dbReference>
<comment type="catalytic activity">
    <reaction evidence="11">
        <text>L-glutamine + H2O = L-glutamate + NH4(+)</text>
        <dbReference type="Rhea" id="RHEA:15889"/>
        <dbReference type="ChEBI" id="CHEBI:15377"/>
        <dbReference type="ChEBI" id="CHEBI:28938"/>
        <dbReference type="ChEBI" id="CHEBI:29985"/>
        <dbReference type="ChEBI" id="CHEBI:58359"/>
        <dbReference type="EC" id="3.5.1.2"/>
    </reaction>
</comment>
<evidence type="ECO:0000256" key="2">
    <source>
        <dbReference type="ARBA" id="ARBA00005091"/>
    </source>
</evidence>
<evidence type="ECO:0000256" key="9">
    <source>
        <dbReference type="ARBA" id="ARBA00023239"/>
    </source>
</evidence>
<dbReference type="GO" id="GO:0004359">
    <property type="term" value="F:glutaminase activity"/>
    <property type="evidence" value="ECO:0007669"/>
    <property type="project" value="UniProtKB-EC"/>
</dbReference>
<comment type="pathway">
    <text evidence="2">Amino-acid biosynthesis; L-histidine biosynthesis; L-histidine from 5-phospho-alpha-D-ribose 1-diphosphate: step 5/9.</text>
</comment>
<keyword evidence="13" id="KW-0328">Glycosyltransferase</keyword>
<gene>
    <name evidence="13" type="ORF">MNBD_PLANCTO02-2005</name>
</gene>
<evidence type="ECO:0000256" key="7">
    <source>
        <dbReference type="ARBA" id="ARBA00022962"/>
    </source>
</evidence>
<dbReference type="GO" id="GO:0000105">
    <property type="term" value="P:L-histidine biosynthetic process"/>
    <property type="evidence" value="ECO:0007669"/>
    <property type="project" value="UniProtKB-UniPathway"/>
</dbReference>
<dbReference type="Pfam" id="PF00117">
    <property type="entry name" value="GATase"/>
    <property type="match status" value="1"/>
</dbReference>
<dbReference type="PIRSF" id="PIRSF000495">
    <property type="entry name" value="Amidotransf_hisH"/>
    <property type="match status" value="1"/>
</dbReference>
<dbReference type="InterPro" id="IPR029062">
    <property type="entry name" value="Class_I_gatase-like"/>
</dbReference>
<dbReference type="PANTHER" id="PTHR42701:SF1">
    <property type="entry name" value="IMIDAZOLE GLYCEROL PHOSPHATE SYNTHASE SUBUNIT HISH"/>
    <property type="match status" value="1"/>
</dbReference>
<keyword evidence="5" id="KW-0028">Amino-acid biosynthesis</keyword>
<keyword evidence="8" id="KW-0368">Histidine biosynthesis</keyword>
<dbReference type="GO" id="GO:0000107">
    <property type="term" value="F:imidazoleglycerol-phosphate synthase activity"/>
    <property type="evidence" value="ECO:0007669"/>
    <property type="project" value="RHEA"/>
</dbReference>
<organism evidence="13">
    <name type="scientific">hydrothermal vent metagenome</name>
    <dbReference type="NCBI Taxonomy" id="652676"/>
    <lineage>
        <taxon>unclassified sequences</taxon>
        <taxon>metagenomes</taxon>
        <taxon>ecological metagenomes</taxon>
    </lineage>
</organism>
<protein>
    <submittedName>
        <fullName evidence="13">Imidazole glycerol phosphate synthase amidotransferase subunit</fullName>
        <ecNumber evidence="13">2.4.2.-</ecNumber>
    </submittedName>
</protein>
<evidence type="ECO:0000259" key="12">
    <source>
        <dbReference type="Pfam" id="PF00117"/>
    </source>
</evidence>
<keyword evidence="9" id="KW-0456">Lyase</keyword>